<dbReference type="InterPro" id="IPR010310">
    <property type="entry name" value="T7SS_ESAT-6-like"/>
</dbReference>
<evidence type="ECO:0000313" key="2">
    <source>
        <dbReference type="EMBL" id="QNU67812.1"/>
    </source>
</evidence>
<dbReference type="InterPro" id="IPR036689">
    <property type="entry name" value="ESAT-6-like_sf"/>
</dbReference>
<evidence type="ECO:0000256" key="1">
    <source>
        <dbReference type="SAM" id="Coils"/>
    </source>
</evidence>
<dbReference type="Pfam" id="PF06013">
    <property type="entry name" value="WXG100"/>
    <property type="match status" value="1"/>
</dbReference>
<protein>
    <submittedName>
        <fullName evidence="2">WXG100 family type VII secretion target</fullName>
    </submittedName>
</protein>
<keyword evidence="3" id="KW-1185">Reference proteome</keyword>
<dbReference type="Proteomes" id="UP000306409">
    <property type="component" value="Chromosome"/>
</dbReference>
<dbReference type="AlphaFoldDB" id="A0A4U7JCG1"/>
<accession>A0A4U7JCG1</accession>
<organism evidence="2 3">
    <name type="scientific">Ruminiclostridium herbifermentans</name>
    <dbReference type="NCBI Taxonomy" id="2488810"/>
    <lineage>
        <taxon>Bacteria</taxon>
        <taxon>Bacillati</taxon>
        <taxon>Bacillota</taxon>
        <taxon>Clostridia</taxon>
        <taxon>Eubacteriales</taxon>
        <taxon>Oscillospiraceae</taxon>
        <taxon>Ruminiclostridium</taxon>
    </lineage>
</organism>
<keyword evidence="1" id="KW-0175">Coiled coil</keyword>
<dbReference type="RefSeq" id="WP_137698110.1">
    <property type="nucleotide sequence ID" value="NZ_CP061336.1"/>
</dbReference>
<proteinExistence type="predicted"/>
<dbReference type="EMBL" id="CP061336">
    <property type="protein sequence ID" value="QNU67812.1"/>
    <property type="molecule type" value="Genomic_DNA"/>
</dbReference>
<dbReference type="OrthoDB" id="1957959at2"/>
<dbReference type="SUPFAM" id="SSF140453">
    <property type="entry name" value="EsxAB dimer-like"/>
    <property type="match status" value="1"/>
</dbReference>
<sequence length="107" mass="12445">MYTPSDIKNSARKINDKRNDLRIKESGLKSDVRDLKSWWMGKGSISFIQGYNETEVEINRLYAEISNLESALKGLASAVERADDERRREAERIRLEELRRKSSQAKK</sequence>
<feature type="coiled-coil region" evidence="1">
    <location>
        <begin position="51"/>
        <end position="101"/>
    </location>
</feature>
<dbReference type="Gene3D" id="1.10.287.1060">
    <property type="entry name" value="ESAT-6-like"/>
    <property type="match status" value="1"/>
</dbReference>
<dbReference type="KEGG" id="rher:EHE19_004955"/>
<reference evidence="2 3" key="1">
    <citation type="submission" date="2020-09" db="EMBL/GenBank/DDBJ databases">
        <title>Characterization and genome sequencing of Ruminiclostridium sp. nov. MA18.</title>
        <authorList>
            <person name="Rettenmaier R."/>
            <person name="Kowollik M.-L."/>
            <person name="Liebl W."/>
            <person name="Zverlov V."/>
        </authorList>
    </citation>
    <scope>NUCLEOTIDE SEQUENCE [LARGE SCALE GENOMIC DNA]</scope>
    <source>
        <strain evidence="2 3">MA18</strain>
    </source>
</reference>
<name>A0A4U7JCG1_9FIRM</name>
<gene>
    <name evidence="2" type="ORF">EHE19_004955</name>
</gene>
<evidence type="ECO:0000313" key="3">
    <source>
        <dbReference type="Proteomes" id="UP000306409"/>
    </source>
</evidence>